<accession>A0A084EIU9</accession>
<dbReference type="RefSeq" id="WP_037520609.1">
    <property type="nucleotide sequence ID" value="NZ_CP047218.1"/>
</dbReference>
<dbReference type="Proteomes" id="UP000028534">
    <property type="component" value="Unassembled WGS sequence"/>
</dbReference>
<dbReference type="EMBL" id="CP047218">
    <property type="protein sequence ID" value="QHD67016.1"/>
    <property type="molecule type" value="Genomic_DNA"/>
</dbReference>
<gene>
    <name evidence="2" type="ORF">AX777_23520</name>
    <name evidence="1" type="ORF">CP98_03066</name>
    <name evidence="3" type="ORF">GS397_08085</name>
</gene>
<dbReference type="Proteomes" id="UP000077262">
    <property type="component" value="Unassembled WGS sequence"/>
</dbReference>
<reference evidence="2 5" key="2">
    <citation type="submission" date="2016-02" db="EMBL/GenBank/DDBJ databases">
        <authorList>
            <person name="Wen L."/>
            <person name="He K."/>
            <person name="Yang H."/>
        </authorList>
    </citation>
    <scope>NUCLEOTIDE SEQUENCE [LARGE SCALE GENOMIC DNA]</scope>
    <source>
        <strain evidence="2 5">CD09_2</strain>
    </source>
</reference>
<dbReference type="OrthoDB" id="7450893at2"/>
<evidence type="ECO:0000313" key="4">
    <source>
        <dbReference type="Proteomes" id="UP000028534"/>
    </source>
</evidence>
<evidence type="ECO:0000313" key="1">
    <source>
        <dbReference type="EMBL" id="KEZ17891.1"/>
    </source>
</evidence>
<dbReference type="EMBL" id="JGVR01000019">
    <property type="protein sequence ID" value="KEZ17891.1"/>
    <property type="molecule type" value="Genomic_DNA"/>
</dbReference>
<dbReference type="PATRIC" id="fig|13690.10.peg.3145"/>
<dbReference type="AlphaFoldDB" id="A0A084EIU9"/>
<dbReference type="EMBL" id="LSTR01000081">
    <property type="protein sequence ID" value="OAH38614.1"/>
    <property type="molecule type" value="Genomic_DNA"/>
</dbReference>
<proteinExistence type="predicted"/>
<reference evidence="1 4" key="1">
    <citation type="submission" date="2014-03" db="EMBL/GenBank/DDBJ databases">
        <title>Genome sequence of Sphingobium yanoikuyae B1.</title>
        <authorList>
            <person name="Gan H.M."/>
            <person name="Gan H.Y."/>
            <person name="Savka M.A."/>
        </authorList>
    </citation>
    <scope>NUCLEOTIDE SEQUENCE [LARGE SCALE GENOMIC DNA]</scope>
    <source>
        <strain evidence="1 4">B1</strain>
    </source>
</reference>
<sequence>MQMNVAYNPSAFRAALQSVQRRAVYSYFDQHVLEDGENGFIVVDEGDYDALPQCLIERIVHTVTGGLIDEI</sequence>
<dbReference type="Proteomes" id="UP000464086">
    <property type="component" value="Chromosome"/>
</dbReference>
<evidence type="ECO:0000313" key="3">
    <source>
        <dbReference type="EMBL" id="QHD67016.1"/>
    </source>
</evidence>
<organism evidence="1 4">
    <name type="scientific">Sphingobium yanoikuyae</name>
    <name type="common">Sphingomonas yanoikuyae</name>
    <dbReference type="NCBI Taxonomy" id="13690"/>
    <lineage>
        <taxon>Bacteria</taxon>
        <taxon>Pseudomonadati</taxon>
        <taxon>Pseudomonadota</taxon>
        <taxon>Alphaproteobacteria</taxon>
        <taxon>Sphingomonadales</taxon>
        <taxon>Sphingomonadaceae</taxon>
        <taxon>Sphingobium</taxon>
    </lineage>
</organism>
<protein>
    <submittedName>
        <fullName evidence="1">Uncharacterized protein</fullName>
    </submittedName>
</protein>
<evidence type="ECO:0000313" key="6">
    <source>
        <dbReference type="Proteomes" id="UP000464086"/>
    </source>
</evidence>
<reference evidence="3 6" key="3">
    <citation type="submission" date="2019-12" db="EMBL/GenBank/DDBJ databases">
        <title>Functional and genomic insights into the Sphingobium yanoikuyae YC-JY1, a bacterium efficiently degrading bisphenol A.</title>
        <authorList>
            <person name="Jia Y."/>
            <person name="Li X."/>
            <person name="Wang J."/>
            <person name="Eltoukhy A."/>
            <person name="Lamraoui I."/>
            <person name="Yan Y."/>
        </authorList>
    </citation>
    <scope>NUCLEOTIDE SEQUENCE [LARGE SCALE GENOMIC DNA]</scope>
    <source>
        <strain evidence="3 6">YC-JY1</strain>
    </source>
</reference>
<name>A0A084EIU9_SPHYA</name>
<evidence type="ECO:0000313" key="5">
    <source>
        <dbReference type="Proteomes" id="UP000077262"/>
    </source>
</evidence>
<evidence type="ECO:0000313" key="2">
    <source>
        <dbReference type="EMBL" id="OAH38614.1"/>
    </source>
</evidence>